<dbReference type="SUPFAM" id="SSF75217">
    <property type="entry name" value="alpha/beta knot"/>
    <property type="match status" value="1"/>
</dbReference>
<feature type="binding site" evidence="5">
    <location>
        <position position="107"/>
    </location>
    <ligand>
        <name>S-adenosyl-L-methionine</name>
        <dbReference type="ChEBI" id="CHEBI:59789"/>
    </ligand>
</feature>
<comment type="subcellular location">
    <subcellularLocation>
        <location evidence="5">Cytoplasm</location>
    </subcellularLocation>
</comment>
<dbReference type="PANTHER" id="PTHR33603">
    <property type="entry name" value="METHYLTRANSFERASE"/>
    <property type="match status" value="1"/>
</dbReference>
<evidence type="ECO:0000313" key="6">
    <source>
        <dbReference type="EMBL" id="KLK90987.1"/>
    </source>
</evidence>
<dbReference type="GO" id="GO:0070038">
    <property type="term" value="F:rRNA (pseudouridine-N3-)-methyltransferase activity"/>
    <property type="evidence" value="ECO:0007669"/>
    <property type="project" value="UniProtKB-UniRule"/>
</dbReference>
<dbReference type="PANTHER" id="PTHR33603:SF1">
    <property type="entry name" value="RIBOSOMAL RNA LARGE SUBUNIT METHYLTRANSFERASE H"/>
    <property type="match status" value="1"/>
</dbReference>
<dbReference type="CDD" id="cd18081">
    <property type="entry name" value="RlmH-like"/>
    <property type="match status" value="1"/>
</dbReference>
<dbReference type="EMBL" id="LCYG01000062">
    <property type="protein sequence ID" value="KLK90987.1"/>
    <property type="molecule type" value="Genomic_DNA"/>
</dbReference>
<dbReference type="Pfam" id="PF02590">
    <property type="entry name" value="SPOUT_MTase"/>
    <property type="match status" value="1"/>
</dbReference>
<evidence type="ECO:0000256" key="2">
    <source>
        <dbReference type="ARBA" id="ARBA00022679"/>
    </source>
</evidence>
<evidence type="ECO:0000256" key="3">
    <source>
        <dbReference type="ARBA" id="ARBA00022691"/>
    </source>
</evidence>
<accession>A0A0H1REG5</accession>
<dbReference type="STRING" id="1225564.AA309_22660"/>
<name>A0A0H1REG5_9HYPH</name>
<feature type="binding site" evidence="5">
    <location>
        <begin position="126"/>
        <end position="131"/>
    </location>
    <ligand>
        <name>S-adenosyl-L-methionine</name>
        <dbReference type="ChEBI" id="CHEBI:59789"/>
    </ligand>
</feature>
<comment type="function">
    <text evidence="5">Specifically methylates the pseudouridine at position 1915 (m3Psi1915) in 23S rRNA.</text>
</comment>
<organism evidence="6 7">
    <name type="scientific">Microvirga vignae</name>
    <dbReference type="NCBI Taxonomy" id="1225564"/>
    <lineage>
        <taxon>Bacteria</taxon>
        <taxon>Pseudomonadati</taxon>
        <taxon>Pseudomonadota</taxon>
        <taxon>Alphaproteobacteria</taxon>
        <taxon>Hyphomicrobiales</taxon>
        <taxon>Methylobacteriaceae</taxon>
        <taxon>Microvirga</taxon>
    </lineage>
</organism>
<dbReference type="Proteomes" id="UP000035489">
    <property type="component" value="Unassembled WGS sequence"/>
</dbReference>
<comment type="caution">
    <text evidence="5">Lacks conserved residue(s) required for the propagation of feature annotation.</text>
</comment>
<dbReference type="PIRSF" id="PIRSF004505">
    <property type="entry name" value="MT_bac"/>
    <property type="match status" value="1"/>
</dbReference>
<keyword evidence="3 5" id="KW-0949">S-adenosyl-L-methionine</keyword>
<sequence length="164" mass="18167">MRLSLLAVGRLKSGPERELVERYRQRVEGMGRALGLAGLDIVELPESRARRDDDRRAEEAAALLEKAESSVLIVFDERGKSPSSEAFAERIRQWRDEGRAGVACVIGGPDGLDPKIRQRAEMVVSFGALTMPHQIVRALVAEQLYRALTIIAGHPYHRAGHDDS</sequence>
<comment type="similarity">
    <text evidence="4 5">Belongs to the RNA methyltransferase RlmH family.</text>
</comment>
<dbReference type="InterPro" id="IPR003742">
    <property type="entry name" value="RlmH-like"/>
</dbReference>
<keyword evidence="5" id="KW-0698">rRNA processing</keyword>
<comment type="subunit">
    <text evidence="5">Homodimer.</text>
</comment>
<keyword evidence="1 5" id="KW-0489">Methyltransferase</keyword>
<keyword evidence="5" id="KW-0963">Cytoplasm</keyword>
<proteinExistence type="inferred from homology"/>
<dbReference type="OrthoDB" id="9806643at2"/>
<evidence type="ECO:0000256" key="4">
    <source>
        <dbReference type="ARBA" id="ARBA00038303"/>
    </source>
</evidence>
<evidence type="ECO:0000256" key="5">
    <source>
        <dbReference type="HAMAP-Rule" id="MF_00658"/>
    </source>
</evidence>
<dbReference type="NCBIfam" id="NF000991">
    <property type="entry name" value="PRK00103.2-5"/>
    <property type="match status" value="1"/>
</dbReference>
<protein>
    <recommendedName>
        <fullName evidence="5">Ribosomal RNA large subunit methyltransferase H</fullName>
        <ecNumber evidence="5">2.1.1.177</ecNumber>
    </recommendedName>
    <alternativeName>
        <fullName evidence="5">23S rRNA (pseudouridine1915-N3)-methyltransferase</fullName>
    </alternativeName>
    <alternativeName>
        <fullName evidence="5">23S rRNA m3Psi1915 methyltransferase</fullName>
    </alternativeName>
    <alternativeName>
        <fullName evidence="5">rRNA (pseudouridine-N3-)-methyltransferase RlmH</fullName>
    </alternativeName>
</protein>
<comment type="caution">
    <text evidence="6">The sequence shown here is derived from an EMBL/GenBank/DDBJ whole genome shotgun (WGS) entry which is preliminary data.</text>
</comment>
<dbReference type="NCBIfam" id="NF000989">
    <property type="entry name" value="PRK00103.2-3"/>
    <property type="match status" value="1"/>
</dbReference>
<evidence type="ECO:0000313" key="7">
    <source>
        <dbReference type="Proteomes" id="UP000035489"/>
    </source>
</evidence>
<dbReference type="AlphaFoldDB" id="A0A0H1REG5"/>
<keyword evidence="7" id="KW-1185">Reference proteome</keyword>
<dbReference type="RefSeq" id="WP_047191299.1">
    <property type="nucleotide sequence ID" value="NZ_LCYG01000062.1"/>
</dbReference>
<keyword evidence="2 5" id="KW-0808">Transferase</keyword>
<dbReference type="EC" id="2.1.1.177" evidence="5"/>
<dbReference type="InterPro" id="IPR029026">
    <property type="entry name" value="tRNA_m1G_MTases_N"/>
</dbReference>
<evidence type="ECO:0000256" key="1">
    <source>
        <dbReference type="ARBA" id="ARBA00022603"/>
    </source>
</evidence>
<dbReference type="HAMAP" id="MF_00658">
    <property type="entry name" value="23SrRNA_methyltr_H"/>
    <property type="match status" value="1"/>
</dbReference>
<dbReference type="InterPro" id="IPR029028">
    <property type="entry name" value="Alpha/beta_knot_MTases"/>
</dbReference>
<gene>
    <name evidence="5" type="primary">rlmH</name>
    <name evidence="6" type="ORF">AA309_22660</name>
</gene>
<dbReference type="Gene3D" id="3.40.1280.10">
    <property type="match status" value="1"/>
</dbReference>
<comment type="catalytic activity">
    <reaction evidence="5">
        <text>pseudouridine(1915) in 23S rRNA + S-adenosyl-L-methionine = N(3)-methylpseudouridine(1915) in 23S rRNA + S-adenosyl-L-homocysteine + H(+)</text>
        <dbReference type="Rhea" id="RHEA:42752"/>
        <dbReference type="Rhea" id="RHEA-COMP:10221"/>
        <dbReference type="Rhea" id="RHEA-COMP:10222"/>
        <dbReference type="ChEBI" id="CHEBI:15378"/>
        <dbReference type="ChEBI" id="CHEBI:57856"/>
        <dbReference type="ChEBI" id="CHEBI:59789"/>
        <dbReference type="ChEBI" id="CHEBI:65314"/>
        <dbReference type="ChEBI" id="CHEBI:74486"/>
        <dbReference type="EC" id="2.1.1.177"/>
    </reaction>
</comment>
<reference evidence="6 7" key="1">
    <citation type="submission" date="2015-05" db="EMBL/GenBank/DDBJ databases">
        <title>Draft genome sequence of Microvirga vignae strain BR3299, a novel nitrogen fixing bacteria isolated from Brazil semi-aired region.</title>
        <authorList>
            <person name="Zilli J.E."/>
            <person name="Passos S.R."/>
            <person name="Leite J."/>
            <person name="Baldani J.I."/>
            <person name="Xavier G.R."/>
            <person name="Rumjaneck N.G."/>
            <person name="Simoes-Araujo J.L."/>
        </authorList>
    </citation>
    <scope>NUCLEOTIDE SEQUENCE [LARGE SCALE GENOMIC DNA]</scope>
    <source>
        <strain evidence="6 7">BR3299</strain>
    </source>
</reference>
<dbReference type="GO" id="GO:0005737">
    <property type="term" value="C:cytoplasm"/>
    <property type="evidence" value="ECO:0007669"/>
    <property type="project" value="UniProtKB-SubCell"/>
</dbReference>
<dbReference type="PATRIC" id="fig|1225564.3.peg.5916"/>